<sequence>MSTEQDLHQLLNNADKEFISIKNRKKSRPLYEKALDLAIKLSKKIEINYIKAKIALIDEDPQKALKYLDNIKNKRFDLFLNVMNYKGVALDSLEKYNQAIECYEVVLKNDPEFALAWNNKGIAYDSLGNHGENPICHKKAIECFNKVIKLNKSITDLTASAWNNKGIAFDHLRNYEKAIYCYNKSLEHNPNYHKAWNYKGIAFCSLGKHNEAIRCYNEGLKIDSTYQWFKINKGRAFHLKGEYSKAVQCFDEVLESEPDNEDAKLNKILSTIYLGSLDKKEIEELYNQILEDFEIISNKKIRDEKVLELEAHKAVILKLKDQYKLILDKKDDCQEVLDNYLSPRDNPMDDNFLMVLRRWNSWTPAIITDTESNMGGGYFLFWEGKGIVIDPGFDFLYNFLHKEKLRIYDVNAVIITHAHIDHCVDFEALLTLIYEYNDSLEHKKKFMDTIDDKIDHEIEELEIEEFNKDLDGKKKKIDVFLNLGAMKKFLGWIPVDEKDKNAKIKRIYPLEPGITHDLEDYNLKLKIKKAIHNDILTKTYSTGLLVELYGKAGYDKKNPFKIGFTSDTRHADEIVAQYKNVDVLVPHLGSIDENDFNPLSKKRDQNHLKLKGVISAISKSQAKLAVISEFGEELGESRIDLVDALNGAFEITRCLTGDIGLKVKIPELSIKCQGCNIFVNRNRIIEGIDHSSEDKGVVYYCPDCNQT</sequence>
<dbReference type="RefSeq" id="WP_100909055.1">
    <property type="nucleotide sequence ID" value="NZ_CP017768.1"/>
</dbReference>
<dbReference type="Gene3D" id="1.25.40.10">
    <property type="entry name" value="Tetratricopeptide repeat domain"/>
    <property type="match status" value="2"/>
</dbReference>
<dbReference type="Gene3D" id="3.60.15.10">
    <property type="entry name" value="Ribonuclease Z/Hydroxyacylglutathione hydrolase-like"/>
    <property type="match status" value="1"/>
</dbReference>
<dbReference type="PROSITE" id="PS50005">
    <property type="entry name" value="TPR"/>
    <property type="match status" value="4"/>
</dbReference>
<keyword evidence="2 3" id="KW-0802">TPR repeat</keyword>
<dbReference type="GeneID" id="35125511"/>
<keyword evidence="1" id="KW-0677">Repeat</keyword>
<evidence type="ECO:0000313" key="6">
    <source>
        <dbReference type="Proteomes" id="UP000232631"/>
    </source>
</evidence>
<dbReference type="InterPro" id="IPR011990">
    <property type="entry name" value="TPR-like_helical_dom_sf"/>
</dbReference>
<feature type="domain" description="Metallo-beta-lactamase" evidence="4">
    <location>
        <begin position="383"/>
        <end position="429"/>
    </location>
</feature>
<feature type="repeat" description="TPR" evidence="3">
    <location>
        <begin position="227"/>
        <end position="260"/>
    </location>
</feature>
<protein>
    <recommendedName>
        <fullName evidence="4">Metallo-beta-lactamase domain-containing protein</fullName>
    </recommendedName>
</protein>
<dbReference type="SUPFAM" id="SSF48452">
    <property type="entry name" value="TPR-like"/>
    <property type="match status" value="1"/>
</dbReference>
<dbReference type="Pfam" id="PF13176">
    <property type="entry name" value="TPR_7"/>
    <property type="match status" value="1"/>
</dbReference>
<evidence type="ECO:0000256" key="3">
    <source>
        <dbReference type="PROSITE-ProRule" id="PRU00339"/>
    </source>
</evidence>
<organism evidence="5 6">
    <name type="scientific">Methanobacterium subterraneum</name>
    <dbReference type="NCBI Taxonomy" id="59277"/>
    <lineage>
        <taxon>Archaea</taxon>
        <taxon>Methanobacteriati</taxon>
        <taxon>Methanobacteriota</taxon>
        <taxon>Methanomada group</taxon>
        <taxon>Methanobacteria</taxon>
        <taxon>Methanobacteriales</taxon>
        <taxon>Methanobacteriaceae</taxon>
        <taxon>Methanobacterium</taxon>
    </lineage>
</organism>
<dbReference type="Pfam" id="PF13432">
    <property type="entry name" value="TPR_16"/>
    <property type="match status" value="1"/>
</dbReference>
<dbReference type="EMBL" id="CP017768">
    <property type="protein sequence ID" value="AUB59812.1"/>
    <property type="molecule type" value="Genomic_DNA"/>
</dbReference>
<feature type="repeat" description="TPR" evidence="3">
    <location>
        <begin position="193"/>
        <end position="226"/>
    </location>
</feature>
<proteinExistence type="predicted"/>
<evidence type="ECO:0000259" key="4">
    <source>
        <dbReference type="Pfam" id="PF00753"/>
    </source>
</evidence>
<dbReference type="Pfam" id="PF00753">
    <property type="entry name" value="Lactamase_B"/>
    <property type="match status" value="1"/>
</dbReference>
<dbReference type="AlphaFoldDB" id="A0A2H4VP11"/>
<dbReference type="PANTHER" id="PTHR44943:SF8">
    <property type="entry name" value="TPR REPEAT-CONTAINING PROTEIN MJ0263"/>
    <property type="match status" value="1"/>
</dbReference>
<dbReference type="InterPro" id="IPR051685">
    <property type="entry name" value="Ycf3/AcsC/BcsC/TPR_MFPF"/>
</dbReference>
<reference evidence="5 6" key="1">
    <citation type="submission" date="2016-10" db="EMBL/GenBank/DDBJ databases">
        <title>Comparative genomics between deep and shallow subseafloor isolates.</title>
        <authorList>
            <person name="Ishii S."/>
            <person name="Miller J.R."/>
            <person name="Sutton G."/>
            <person name="Suzuki S."/>
            <person name="Methe B."/>
            <person name="Inagaki F."/>
            <person name="Imachi H."/>
        </authorList>
    </citation>
    <scope>NUCLEOTIDE SEQUENCE [LARGE SCALE GENOMIC DNA]</scope>
    <source>
        <strain evidence="5 6">A8p</strain>
    </source>
</reference>
<dbReference type="InterPro" id="IPR019734">
    <property type="entry name" value="TPR_rpt"/>
</dbReference>
<dbReference type="InterPro" id="IPR001279">
    <property type="entry name" value="Metallo-B-lactamas"/>
</dbReference>
<dbReference type="InterPro" id="IPR036866">
    <property type="entry name" value="RibonucZ/Hydroxyglut_hydro"/>
</dbReference>
<feature type="repeat" description="TPR" evidence="3">
    <location>
        <begin position="80"/>
        <end position="113"/>
    </location>
</feature>
<feature type="repeat" description="TPR" evidence="3">
    <location>
        <begin position="159"/>
        <end position="192"/>
    </location>
</feature>
<evidence type="ECO:0000313" key="5">
    <source>
        <dbReference type="EMBL" id="AUB59812.1"/>
    </source>
</evidence>
<dbReference type="SUPFAM" id="SSF56281">
    <property type="entry name" value="Metallo-hydrolase/oxidoreductase"/>
    <property type="match status" value="1"/>
</dbReference>
<dbReference type="KEGG" id="msub:BK009_03455"/>
<evidence type="ECO:0000256" key="1">
    <source>
        <dbReference type="ARBA" id="ARBA00022737"/>
    </source>
</evidence>
<dbReference type="Proteomes" id="UP000232631">
    <property type="component" value="Chromosome"/>
</dbReference>
<dbReference type="SMART" id="SM00028">
    <property type="entry name" value="TPR"/>
    <property type="match status" value="5"/>
</dbReference>
<name>A0A2H4VP11_9EURY</name>
<accession>A0A2H4VP11</accession>
<gene>
    <name evidence="5" type="ORF">BK009_03455</name>
</gene>
<dbReference type="Pfam" id="PF00515">
    <property type="entry name" value="TPR_1"/>
    <property type="match status" value="2"/>
</dbReference>
<keyword evidence="6" id="KW-1185">Reference proteome</keyword>
<dbReference type="PANTHER" id="PTHR44943">
    <property type="entry name" value="CELLULOSE SYNTHASE OPERON PROTEIN C"/>
    <property type="match status" value="1"/>
</dbReference>
<evidence type="ECO:0000256" key="2">
    <source>
        <dbReference type="ARBA" id="ARBA00022803"/>
    </source>
</evidence>